<reference evidence="5 6" key="1">
    <citation type="submission" date="2023-10" db="EMBL/GenBank/DDBJ databases">
        <authorList>
            <person name="Maclean D."/>
            <person name="Macfadyen A."/>
        </authorList>
    </citation>
    <scope>NUCLEOTIDE SEQUENCE [LARGE SCALE GENOMIC DNA]</scope>
</reference>
<evidence type="ECO:0000313" key="6">
    <source>
        <dbReference type="Proteomes" id="UP001314263"/>
    </source>
</evidence>
<keyword evidence="1" id="KW-0677">Repeat</keyword>
<feature type="region of interest" description="Disordered" evidence="4">
    <location>
        <begin position="287"/>
        <end position="333"/>
    </location>
</feature>
<dbReference type="AlphaFoldDB" id="A0AAV1IIA2"/>
<feature type="repeat" description="ANK" evidence="3">
    <location>
        <begin position="211"/>
        <end position="243"/>
    </location>
</feature>
<feature type="repeat" description="ANK" evidence="3">
    <location>
        <begin position="178"/>
        <end position="210"/>
    </location>
</feature>
<protein>
    <recommendedName>
        <fullName evidence="7">Ankyrin repeat protein</fullName>
    </recommendedName>
</protein>
<feature type="region of interest" description="Disordered" evidence="4">
    <location>
        <begin position="361"/>
        <end position="390"/>
    </location>
</feature>
<evidence type="ECO:0000256" key="1">
    <source>
        <dbReference type="ARBA" id="ARBA00022737"/>
    </source>
</evidence>
<feature type="compositionally biased region" description="Low complexity" evidence="4">
    <location>
        <begin position="425"/>
        <end position="444"/>
    </location>
</feature>
<dbReference type="Proteomes" id="UP001314263">
    <property type="component" value="Unassembled WGS sequence"/>
</dbReference>
<feature type="compositionally biased region" description="Polar residues" evidence="4">
    <location>
        <begin position="361"/>
        <end position="372"/>
    </location>
</feature>
<dbReference type="EMBL" id="CAUYUE010000016">
    <property type="protein sequence ID" value="CAK0787013.1"/>
    <property type="molecule type" value="Genomic_DNA"/>
</dbReference>
<evidence type="ECO:0008006" key="7">
    <source>
        <dbReference type="Google" id="ProtNLM"/>
    </source>
</evidence>
<feature type="region of interest" description="Disordered" evidence="4">
    <location>
        <begin position="425"/>
        <end position="448"/>
    </location>
</feature>
<comment type="caution">
    <text evidence="5">The sequence shown here is derived from an EMBL/GenBank/DDBJ whole genome shotgun (WGS) entry which is preliminary data.</text>
</comment>
<dbReference type="PANTHER" id="PTHR24198:SF165">
    <property type="entry name" value="ANKYRIN REPEAT-CONTAINING PROTEIN-RELATED"/>
    <property type="match status" value="1"/>
</dbReference>
<dbReference type="SUPFAM" id="SSF48403">
    <property type="entry name" value="Ankyrin repeat"/>
    <property type="match status" value="1"/>
</dbReference>
<dbReference type="InterPro" id="IPR002110">
    <property type="entry name" value="Ankyrin_rpt"/>
</dbReference>
<feature type="region of interest" description="Disordered" evidence="4">
    <location>
        <begin position="494"/>
        <end position="560"/>
    </location>
</feature>
<evidence type="ECO:0000256" key="4">
    <source>
        <dbReference type="SAM" id="MobiDB-lite"/>
    </source>
</evidence>
<keyword evidence="2 3" id="KW-0040">ANK repeat</keyword>
<gene>
    <name evidence="5" type="ORF">CVIRNUC_010229</name>
</gene>
<organism evidence="5 6">
    <name type="scientific">Coccomyxa viridis</name>
    <dbReference type="NCBI Taxonomy" id="1274662"/>
    <lineage>
        <taxon>Eukaryota</taxon>
        <taxon>Viridiplantae</taxon>
        <taxon>Chlorophyta</taxon>
        <taxon>core chlorophytes</taxon>
        <taxon>Trebouxiophyceae</taxon>
        <taxon>Trebouxiophyceae incertae sedis</taxon>
        <taxon>Coccomyxaceae</taxon>
        <taxon>Coccomyxa</taxon>
    </lineage>
</organism>
<evidence type="ECO:0000313" key="5">
    <source>
        <dbReference type="EMBL" id="CAK0787013.1"/>
    </source>
</evidence>
<evidence type="ECO:0000256" key="2">
    <source>
        <dbReference type="ARBA" id="ARBA00023043"/>
    </source>
</evidence>
<evidence type="ECO:0000256" key="3">
    <source>
        <dbReference type="PROSITE-ProRule" id="PRU00023"/>
    </source>
</evidence>
<keyword evidence="6" id="KW-1185">Reference proteome</keyword>
<feature type="compositionally biased region" description="Basic residues" evidence="4">
    <location>
        <begin position="298"/>
        <end position="312"/>
    </location>
</feature>
<dbReference type="Pfam" id="PF12796">
    <property type="entry name" value="Ank_2"/>
    <property type="match status" value="1"/>
</dbReference>
<proteinExistence type="predicted"/>
<dbReference type="Gene3D" id="1.25.40.20">
    <property type="entry name" value="Ankyrin repeat-containing domain"/>
    <property type="match status" value="2"/>
</dbReference>
<dbReference type="PROSITE" id="PS50088">
    <property type="entry name" value="ANK_REPEAT"/>
    <property type="match status" value="2"/>
</dbReference>
<dbReference type="SMART" id="SM00248">
    <property type="entry name" value="ANK"/>
    <property type="match status" value="5"/>
</dbReference>
<dbReference type="InterPro" id="IPR036770">
    <property type="entry name" value="Ankyrin_rpt-contain_sf"/>
</dbReference>
<accession>A0AAV1IIA2</accession>
<name>A0AAV1IIA2_9CHLO</name>
<dbReference type="PANTHER" id="PTHR24198">
    <property type="entry name" value="ANKYRIN REPEAT AND PROTEIN KINASE DOMAIN-CONTAINING PROTEIN"/>
    <property type="match status" value="1"/>
</dbReference>
<sequence length="852" mass="88706">MPVEQEACASTTVAESRGKSMEKVLEAANLVKLGNAAELTRCLASLSEASDLNHRDPEGRTFLHFAAAYSEGCLDVLLETPGIEVDAADTKGLIPLHYATMDGGMPMCAYNLAKAMPETCVRKDAAGRTPTDAAAECNKGEVLNAMLLACASIPTKEAVASMTKLLEAGAVPDTWAPNGSSALMLAASVDCTEGLSLLIKHGATIELQDALGRTALMFAAGSSADTAVRVLLDAGASLAARDRRNKGIMDYAGDDSPVRTLLEERMTVLEAAAEKLQAALLASLEDEKPTGAQLQHKESKRKKDKKGRRAKKALAEAEPARPVDSYAQPLSSGDEAAVNTMASQRDTAEQQNCAAPILNGTQSAQDSDTASADTGAEQIHSSSGEGERTSEIALGLAGETTSEDEWKIVGKASRKAAPRMAFAAQPPAAPGMQQQHRHSQQGGQKACKRCPSLASLTESSGTAESLESDHSVLSAATAHNAATQQHKLPVSAVKHRGMNGTSGSPAAHSPPACRSDSRADMHGQPAAQSSALGQTWAKRVAASASMPHQETTASAEPARNADLYSRSSQLPGVLHEQQEACHMYHTCNSSRAIGASSPWDAIQDEQAGISTIPEEAVSSLTDCAPQIKACNNLYKRGTGQSCCAAVRAHVEASTAEAVAAKHEASTLRAELQLLRAAMQQTKSVHQQEIAQLLQSAACHQAQLVREAVQAEKSAMAARLLQTFQGLKGLMHTRPHDDRSSEASKDIMASLLGPQAAVEAAGLPLASAVSQSQDSGAPIHSYAAFEGDAGPQVYHDDAAAATLGASLSSLVSGLSISAPFLCEASATTGHSNGAAASANNAPRVTESFSFFST</sequence>
<dbReference type="PROSITE" id="PS50297">
    <property type="entry name" value="ANK_REP_REGION"/>
    <property type="match status" value="2"/>
</dbReference>